<dbReference type="EMBL" id="LAZR01000142">
    <property type="protein sequence ID" value="KKN87028.1"/>
    <property type="molecule type" value="Genomic_DNA"/>
</dbReference>
<reference evidence="3" key="1">
    <citation type="journal article" date="2015" name="Nature">
        <title>Complex archaea that bridge the gap between prokaryotes and eukaryotes.</title>
        <authorList>
            <person name="Spang A."/>
            <person name="Saw J.H."/>
            <person name="Jorgensen S.L."/>
            <person name="Zaremba-Niedzwiedzka K."/>
            <person name="Martijn J."/>
            <person name="Lind A.E."/>
            <person name="van Eijk R."/>
            <person name="Schleper C."/>
            <person name="Guy L."/>
            <person name="Ettema T.J."/>
        </authorList>
    </citation>
    <scope>NUCLEOTIDE SEQUENCE</scope>
</reference>
<dbReference type="InterPro" id="IPR044304">
    <property type="entry name" value="NUBPL-like"/>
</dbReference>
<comment type="caution">
    <text evidence="3">The sequence shown here is derived from an EMBL/GenBank/DDBJ whole genome shotgun (WGS) entry which is preliminary data.</text>
</comment>
<evidence type="ECO:0008006" key="4">
    <source>
        <dbReference type="Google" id="ProtNLM"/>
    </source>
</evidence>
<dbReference type="PANTHER" id="PTHR42961">
    <property type="entry name" value="IRON-SULFUR PROTEIN NUBPL"/>
    <property type="match status" value="1"/>
</dbReference>
<evidence type="ECO:0000256" key="1">
    <source>
        <dbReference type="ARBA" id="ARBA00022741"/>
    </source>
</evidence>
<dbReference type="Pfam" id="PF10609">
    <property type="entry name" value="ParA"/>
    <property type="match status" value="1"/>
</dbReference>
<dbReference type="SUPFAM" id="SSF52540">
    <property type="entry name" value="P-loop containing nucleoside triphosphate hydrolases"/>
    <property type="match status" value="1"/>
</dbReference>
<dbReference type="InterPro" id="IPR027417">
    <property type="entry name" value="P-loop_NTPase"/>
</dbReference>
<dbReference type="GO" id="GO:0016226">
    <property type="term" value="P:iron-sulfur cluster assembly"/>
    <property type="evidence" value="ECO:0007669"/>
    <property type="project" value="InterPro"/>
</dbReference>
<keyword evidence="2" id="KW-0067">ATP-binding</keyword>
<dbReference type="GO" id="GO:0005524">
    <property type="term" value="F:ATP binding"/>
    <property type="evidence" value="ECO:0007669"/>
    <property type="project" value="UniProtKB-KW"/>
</dbReference>
<evidence type="ECO:0000256" key="2">
    <source>
        <dbReference type="ARBA" id="ARBA00022840"/>
    </source>
</evidence>
<dbReference type="GO" id="GO:0051539">
    <property type="term" value="F:4 iron, 4 sulfur cluster binding"/>
    <property type="evidence" value="ECO:0007669"/>
    <property type="project" value="TreeGrafter"/>
</dbReference>
<dbReference type="PANTHER" id="PTHR42961:SF2">
    <property type="entry name" value="IRON-SULFUR PROTEIN NUBPL"/>
    <property type="match status" value="1"/>
</dbReference>
<accession>A0A0F9X615</accession>
<name>A0A0F9X615_9ZZZZ</name>
<evidence type="ECO:0000313" key="3">
    <source>
        <dbReference type="EMBL" id="KKN87028.1"/>
    </source>
</evidence>
<protein>
    <recommendedName>
        <fullName evidence="4">AAA domain-containing protein</fullName>
    </recommendedName>
</protein>
<organism evidence="3">
    <name type="scientific">marine sediment metagenome</name>
    <dbReference type="NCBI Taxonomy" id="412755"/>
    <lineage>
        <taxon>unclassified sequences</taxon>
        <taxon>metagenomes</taxon>
        <taxon>ecological metagenomes</taxon>
    </lineage>
</organism>
<sequence>MRKVVIASLKGGTGKSSTTVNLGYALKRKGNKVGLLDVDCVAPTLSTALGLSKLPEWELNAAGDGGKGTVFPFEIDGIYALTMASHYGETPAVLWDENTLIDAIKQLSTGLVQWPESLDYILMDSPPSSSKFMQALFDYIPELYGVILVFQPTDMAAADLWRSLDFLKFKGVPVWGLISNMAYALSPSGEKFWPFLSPKVDLREMCGKFRIPMLGEIPLTSDRKVIAQAFDQIAIGLDRVKPIILKEDIAKRLIRAGKKKLLKAAVRRL</sequence>
<dbReference type="AlphaFoldDB" id="A0A0F9X615"/>
<proteinExistence type="predicted"/>
<keyword evidence="1" id="KW-0547">Nucleotide-binding</keyword>
<dbReference type="InterPro" id="IPR033756">
    <property type="entry name" value="YlxH/NBP35"/>
</dbReference>
<gene>
    <name evidence="3" type="ORF">LCGC14_0262970</name>
</gene>
<dbReference type="Gene3D" id="3.40.50.300">
    <property type="entry name" value="P-loop containing nucleotide triphosphate hydrolases"/>
    <property type="match status" value="1"/>
</dbReference>